<keyword evidence="2" id="KW-1185">Reference proteome</keyword>
<dbReference type="Proteomes" id="UP000479357">
    <property type="component" value="Segment"/>
</dbReference>
<organism evidence="1 2">
    <name type="scientific">Alteromonas phage vB_AmeM_PT11-V22</name>
    <dbReference type="NCBI Taxonomy" id="2704031"/>
    <lineage>
        <taxon>Viruses</taxon>
        <taxon>Duplodnaviria</taxon>
        <taxon>Heunggongvirae</taxon>
        <taxon>Uroviricota</taxon>
        <taxon>Caudoviricetes</taxon>
        <taxon>Myoalterovirus</taxon>
        <taxon>Myoalterovirus PT11V22</taxon>
    </lineage>
</organism>
<protein>
    <submittedName>
        <fullName evidence="1">Baseplate protein</fullName>
    </submittedName>
</protein>
<dbReference type="RefSeq" id="YP_009855706.1">
    <property type="nucleotide sequence ID" value="NC_048847.1"/>
</dbReference>
<name>A0A6C0R1U9_9CAUD</name>
<reference evidence="1 2" key="1">
    <citation type="submission" date="2019-12" db="EMBL/GenBank/DDBJ databases">
        <title>Alteromonas phage V22 represents a new genus of marine bacteriophages that requires a novel tail fiber chaperone for host recognition.</title>
        <authorList>
            <person name="Gonzalez-Serrano R."/>
            <person name="Dunne M."/>
            <person name="Rosselli R."/>
            <person name="Martin-Cuadrado A.-B."/>
            <person name="Grosboillot V."/>
            <person name="Zinsli L."/>
            <person name="Roda-Garcia J.J."/>
            <person name="Loessner M.J."/>
            <person name="Rodriguez-Valera F."/>
        </authorList>
    </citation>
    <scope>NUCLEOTIDE SEQUENCE [LARGE SCALE GENOMIC DNA]</scope>
</reference>
<evidence type="ECO:0000313" key="1">
    <source>
        <dbReference type="EMBL" id="QHZ59747.1"/>
    </source>
</evidence>
<sequence length="227" mass="24789">MIPLRKEHEPQAYDRLLEQFKDKPNVMALLKGWMKGVQTTEDSIFDLLNNRSIQTAIGVQLDNIGKLVGAQRKGRSDESYREFIQLQILINNSEGTPNDILEILALITDASIVKSFPHYPVGGSLYTNGSRIPANLASTLTKAAPITHGDIHIYHDPNNDCLIPVEAVRTLGILVDNDGNEIVDNNGNNIVVGGLGAEISQNTWRGVLAESDGSITEVGIPCEGYTK</sequence>
<evidence type="ECO:0000313" key="2">
    <source>
        <dbReference type="Proteomes" id="UP000479357"/>
    </source>
</evidence>
<accession>A0A6C0R1U9</accession>
<proteinExistence type="predicted"/>
<dbReference type="KEGG" id="vg:55626446"/>
<dbReference type="EMBL" id="MN877442">
    <property type="protein sequence ID" value="QHZ59747.1"/>
    <property type="molecule type" value="Genomic_DNA"/>
</dbReference>
<dbReference type="GeneID" id="55626446"/>